<proteinExistence type="predicted"/>
<accession>A0A135I5E9</accession>
<dbReference type="SUPFAM" id="SSF110857">
    <property type="entry name" value="Gamma-glutamyl cyclotransferase-like"/>
    <property type="match status" value="1"/>
</dbReference>
<keyword evidence="3" id="KW-1185">Reference proteome</keyword>
<evidence type="ECO:0000313" key="3">
    <source>
        <dbReference type="Proteomes" id="UP000070529"/>
    </source>
</evidence>
<dbReference type="InterPro" id="IPR009288">
    <property type="entry name" value="AIG2-like_dom"/>
</dbReference>
<dbReference type="AlphaFoldDB" id="A0A135I5E9"/>
<reference evidence="2 3" key="1">
    <citation type="submission" date="2015-11" db="EMBL/GenBank/DDBJ databases">
        <title>Genomic Taxonomy of the Vibrionaceae.</title>
        <authorList>
            <person name="Gomez-Gil B."/>
            <person name="Enciso-Ibarra J."/>
        </authorList>
    </citation>
    <scope>NUCLEOTIDE SEQUENCE [LARGE SCALE GENOMIC DNA]</scope>
    <source>
        <strain evidence="2 3">CAIM 912</strain>
    </source>
</reference>
<dbReference type="InterPro" id="IPR013024">
    <property type="entry name" value="GGCT-like"/>
</dbReference>
<dbReference type="Pfam" id="PF06094">
    <property type="entry name" value="GGACT"/>
    <property type="match status" value="1"/>
</dbReference>
<sequence>MYIFGYGSLINEDSRQLTGDTGKAIPATVSGLERHWGKTGSPVMSHLVVREGTGQCNGVLIHVDDDLLEVFDIREAGYQRIRLDSERIKTLDQTIQLDGPVFVYVTDEVVSPCYVQPIAQSYVDTVLAGCLRYSAEFAQSFIQNTHGWDYPRMNDRAQPVYQRVAGVRDEDRLTIDQLLHDKPPCID</sequence>
<dbReference type="EMBL" id="LNTY01000050">
    <property type="protein sequence ID" value="KXF80669.1"/>
    <property type="molecule type" value="Genomic_DNA"/>
</dbReference>
<name>A0A135I5E9_9GAMM</name>
<dbReference type="CDD" id="cd06661">
    <property type="entry name" value="GGCT_like"/>
    <property type="match status" value="1"/>
</dbReference>
<evidence type="ECO:0000313" key="2">
    <source>
        <dbReference type="EMBL" id="KXF80669.1"/>
    </source>
</evidence>
<dbReference type="STRING" id="294935.ATN88_08495"/>
<dbReference type="InterPro" id="IPR036568">
    <property type="entry name" value="GGCT-like_sf"/>
</dbReference>
<dbReference type="OrthoDB" id="5567366at2"/>
<organism evidence="2 3">
    <name type="scientific">Enterovibrio coralii</name>
    <dbReference type="NCBI Taxonomy" id="294935"/>
    <lineage>
        <taxon>Bacteria</taxon>
        <taxon>Pseudomonadati</taxon>
        <taxon>Pseudomonadota</taxon>
        <taxon>Gammaproteobacteria</taxon>
        <taxon>Vibrionales</taxon>
        <taxon>Vibrionaceae</taxon>
        <taxon>Enterovibrio</taxon>
    </lineage>
</organism>
<evidence type="ECO:0000259" key="1">
    <source>
        <dbReference type="Pfam" id="PF06094"/>
    </source>
</evidence>
<feature type="domain" description="Gamma-glutamylcyclotransferase AIG2-like" evidence="1">
    <location>
        <begin position="3"/>
        <end position="106"/>
    </location>
</feature>
<protein>
    <recommendedName>
        <fullName evidence="1">Gamma-glutamylcyclotransferase AIG2-like domain-containing protein</fullName>
    </recommendedName>
</protein>
<dbReference type="RefSeq" id="WP_067419254.1">
    <property type="nucleotide sequence ID" value="NZ_LNTY01000050.1"/>
</dbReference>
<dbReference type="Proteomes" id="UP000070529">
    <property type="component" value="Unassembled WGS sequence"/>
</dbReference>
<dbReference type="Gene3D" id="3.10.490.10">
    <property type="entry name" value="Gamma-glutamyl cyclotransferase-like"/>
    <property type="match status" value="1"/>
</dbReference>
<gene>
    <name evidence="2" type="ORF">ATN88_08495</name>
</gene>
<comment type="caution">
    <text evidence="2">The sequence shown here is derived from an EMBL/GenBank/DDBJ whole genome shotgun (WGS) entry which is preliminary data.</text>
</comment>